<feature type="signal peptide" evidence="2">
    <location>
        <begin position="1"/>
        <end position="17"/>
    </location>
</feature>
<dbReference type="Proteomes" id="UP000694843">
    <property type="component" value="Unplaced"/>
</dbReference>
<proteinExistence type="predicted"/>
<dbReference type="PANTHER" id="PTHR33088">
    <property type="entry name" value="MUCIN-2"/>
    <property type="match status" value="1"/>
</dbReference>
<organism evidence="3 4">
    <name type="scientific">Hyalella azteca</name>
    <name type="common">Amphipod</name>
    <dbReference type="NCBI Taxonomy" id="294128"/>
    <lineage>
        <taxon>Eukaryota</taxon>
        <taxon>Metazoa</taxon>
        <taxon>Ecdysozoa</taxon>
        <taxon>Arthropoda</taxon>
        <taxon>Crustacea</taxon>
        <taxon>Multicrustacea</taxon>
        <taxon>Malacostraca</taxon>
        <taxon>Eumalacostraca</taxon>
        <taxon>Peracarida</taxon>
        <taxon>Amphipoda</taxon>
        <taxon>Senticaudata</taxon>
        <taxon>Talitrida</taxon>
        <taxon>Talitroidea</taxon>
        <taxon>Hyalellidae</taxon>
        <taxon>Hyalella</taxon>
    </lineage>
</organism>
<dbReference type="PANTHER" id="PTHR33088:SF28">
    <property type="entry name" value="PROTEIN PELPK1-RELATED"/>
    <property type="match status" value="1"/>
</dbReference>
<keyword evidence="3" id="KW-1185">Reference proteome</keyword>
<dbReference type="GeneID" id="108678827"/>
<keyword evidence="2" id="KW-0732">Signal</keyword>
<gene>
    <name evidence="4" type="primary">LOC108678827</name>
</gene>
<dbReference type="AlphaFoldDB" id="A0A8B7P9H6"/>
<feature type="region of interest" description="Disordered" evidence="1">
    <location>
        <begin position="55"/>
        <end position="76"/>
    </location>
</feature>
<dbReference type="RefSeq" id="XP_018022809.1">
    <property type="nucleotide sequence ID" value="XM_018167320.2"/>
</dbReference>
<dbReference type="OMA" id="GGHIRST"/>
<dbReference type="InterPro" id="IPR044659">
    <property type="entry name" value="PELPK1_2"/>
</dbReference>
<evidence type="ECO:0000313" key="3">
    <source>
        <dbReference type="Proteomes" id="UP000694843"/>
    </source>
</evidence>
<dbReference type="KEGG" id="hazt:108678827"/>
<protein>
    <submittedName>
        <fullName evidence="4">Protein PELPK1 isoform X1</fullName>
    </submittedName>
</protein>
<feature type="chain" id="PRO_5034234401" evidence="2">
    <location>
        <begin position="18"/>
        <end position="225"/>
    </location>
</feature>
<evidence type="ECO:0000256" key="2">
    <source>
        <dbReference type="SAM" id="SignalP"/>
    </source>
</evidence>
<evidence type="ECO:0000313" key="4">
    <source>
        <dbReference type="RefSeq" id="XP_018022809.1"/>
    </source>
</evidence>
<reference evidence="4" key="1">
    <citation type="submission" date="2025-08" db="UniProtKB">
        <authorList>
            <consortium name="RefSeq"/>
        </authorList>
    </citation>
    <scope>IDENTIFICATION</scope>
    <source>
        <tissue evidence="4">Whole organism</tissue>
    </source>
</reference>
<name>A0A8B7P9H6_HYAAZ</name>
<accession>A0A8B7P9H6</accession>
<sequence length="225" mass="25866">MRTFFLFAVLPLSLAIAQLQPRPAMRIMPYLRVDQQTQFPSTPKWPEMPKLTEMPDMPKSPEMPKLPETPEMPKVPEMPKLPEMPDMPKLPEMPEMPKLPEMPEMPKYPEMPEMPKLPEMPEMPKLPEMPETPKLAHPLEVWPRVSEFPSLGDFSTDELHNTYEPLPSLPIHPDIGKCPTTCKGWDSEEGICRAECRAGEREYAAPMQTCFNWHGWCKCCVAEQA</sequence>
<evidence type="ECO:0000256" key="1">
    <source>
        <dbReference type="SAM" id="MobiDB-lite"/>
    </source>
</evidence>